<comment type="similarity">
    <text evidence="1">Belongs to the transferase hexapeptide repeat family.</text>
</comment>
<dbReference type="InterPro" id="IPR018357">
    <property type="entry name" value="Hexapep_transf_CS"/>
</dbReference>
<evidence type="ECO:0000256" key="2">
    <source>
        <dbReference type="ARBA" id="ARBA00022679"/>
    </source>
</evidence>
<dbReference type="RefSeq" id="WP_006274097.1">
    <property type="nucleotide sequence ID" value="NZ_GL883079.1"/>
</dbReference>
<evidence type="ECO:0000256" key="1">
    <source>
        <dbReference type="ARBA" id="ARBA00007274"/>
    </source>
</evidence>
<dbReference type="eggNOG" id="COG0110">
    <property type="taxonomic scope" value="Bacteria"/>
</dbReference>
<dbReference type="CDD" id="cd03349">
    <property type="entry name" value="LbH_XAT"/>
    <property type="match status" value="1"/>
</dbReference>
<evidence type="ECO:0000313" key="6">
    <source>
        <dbReference type="Proteomes" id="UP000006512"/>
    </source>
</evidence>
<proteinExistence type="inferred from homology"/>
<evidence type="ECO:0000256" key="3">
    <source>
        <dbReference type="ARBA" id="ARBA00022737"/>
    </source>
</evidence>
<dbReference type="SUPFAM" id="SSF51161">
    <property type="entry name" value="Trimeric LpxA-like enzymes"/>
    <property type="match status" value="1"/>
</dbReference>
<reference evidence="6" key="1">
    <citation type="submission" date="2011-03" db="EMBL/GenBank/DDBJ databases">
        <title>Draft genome sequence of Brevundimonas diminuta.</title>
        <authorList>
            <person name="Brown P.J.B."/>
            <person name="Buechlein A."/>
            <person name="Hemmerich C."/>
            <person name="Brun Y.V."/>
        </authorList>
    </citation>
    <scope>NUCLEOTIDE SEQUENCE [LARGE SCALE GENOMIC DNA]</scope>
    <source>
        <strain evidence="6">C19</strain>
    </source>
</reference>
<dbReference type="Proteomes" id="UP000006512">
    <property type="component" value="Unassembled WGS sequence"/>
</dbReference>
<dbReference type="InterPro" id="IPR001451">
    <property type="entry name" value="Hexapep"/>
</dbReference>
<evidence type="ECO:0000256" key="4">
    <source>
        <dbReference type="ARBA" id="ARBA00023315"/>
    </source>
</evidence>
<keyword evidence="2 5" id="KW-0808">Transferase</keyword>
<organism evidence="5 6">
    <name type="scientific">Asticcacaulis biprosthecium C19</name>
    <dbReference type="NCBI Taxonomy" id="715226"/>
    <lineage>
        <taxon>Bacteria</taxon>
        <taxon>Pseudomonadati</taxon>
        <taxon>Pseudomonadota</taxon>
        <taxon>Alphaproteobacteria</taxon>
        <taxon>Caulobacterales</taxon>
        <taxon>Caulobacteraceae</taxon>
        <taxon>Asticcacaulis</taxon>
    </lineage>
</organism>
<dbReference type="AlphaFoldDB" id="F4QQ10"/>
<dbReference type="STRING" id="715226.ABI_33140"/>
<evidence type="ECO:0000313" key="5">
    <source>
        <dbReference type="EMBL" id="EGF90297.1"/>
    </source>
</evidence>
<keyword evidence="3" id="KW-0677">Repeat</keyword>
<keyword evidence="6" id="KW-1185">Reference proteome</keyword>
<dbReference type="PROSITE" id="PS00101">
    <property type="entry name" value="HEXAPEP_TRANSFERASES"/>
    <property type="match status" value="1"/>
</dbReference>
<dbReference type="PANTHER" id="PTHR43300">
    <property type="entry name" value="ACETYLTRANSFERASE"/>
    <property type="match status" value="1"/>
</dbReference>
<dbReference type="HOGENOM" id="CLU_948802_0_0_5"/>
<dbReference type="InterPro" id="IPR050179">
    <property type="entry name" value="Trans_hexapeptide_repeat"/>
</dbReference>
<dbReference type="Pfam" id="PF00132">
    <property type="entry name" value="Hexapep"/>
    <property type="match status" value="1"/>
</dbReference>
<gene>
    <name evidence="5" type="ORF">ABI_33140</name>
</gene>
<dbReference type="GO" id="GO:0016746">
    <property type="term" value="F:acyltransferase activity"/>
    <property type="evidence" value="ECO:0007669"/>
    <property type="project" value="UniProtKB-KW"/>
</dbReference>
<dbReference type="InterPro" id="IPR011004">
    <property type="entry name" value="Trimer_LpxA-like_sf"/>
</dbReference>
<name>F4QQ10_9CAUL</name>
<keyword evidence="4" id="KW-0012">Acyltransferase</keyword>
<dbReference type="EMBL" id="GL883079">
    <property type="protein sequence ID" value="EGF90297.1"/>
    <property type="molecule type" value="Genomic_DNA"/>
</dbReference>
<sequence length="293" mass="32827">MTLPREFFQTVWRFSLDRRRPTTNTLRLSEDGRILGYDHPNEARWGMEENLLCFYNVQGEKSVRFDNVKTVGKHTILSGEHLLGSSHPTLYLEPAIPGMDPWFTWTWRIFEEKIVKYGWSIGDYTYGTPDVLEEEYGGLTIGRFCSIAMGVKIILSNHYTDTFSTYPFSTLQGLWPAARGIPDHVEKGQVTIGSDVWIGVNAVINPGVSIGHGAVIAAQAVVTKSVPPYAIVGGNPARVIRFRHDETTIQRLLALSWWDWAYEKIQVCLPHIMSGDIGALEKAAAEADAGIDE</sequence>
<dbReference type="PANTHER" id="PTHR43300:SF11">
    <property type="entry name" value="ACETYLTRANSFERASE RV3034C-RELATED"/>
    <property type="match status" value="1"/>
</dbReference>
<protein>
    <submittedName>
        <fullName evidence="5">Streptogramin A acetyl transferase</fullName>
    </submittedName>
</protein>
<dbReference type="Gene3D" id="2.160.10.10">
    <property type="entry name" value="Hexapeptide repeat proteins"/>
    <property type="match status" value="1"/>
</dbReference>
<accession>F4QQ10</accession>